<dbReference type="GO" id="GO:0005737">
    <property type="term" value="C:cytoplasm"/>
    <property type="evidence" value="ECO:0007669"/>
    <property type="project" value="TreeGrafter"/>
</dbReference>
<dbReference type="OrthoDB" id="9792792at2"/>
<gene>
    <name evidence="7" type="ORF">FCN74_07640</name>
</gene>
<evidence type="ECO:0000256" key="5">
    <source>
        <dbReference type="PIRNR" id="PIRNR037489"/>
    </source>
</evidence>
<evidence type="ECO:0000256" key="4">
    <source>
        <dbReference type="ARBA" id="ARBA00022723"/>
    </source>
</evidence>
<evidence type="ECO:0000313" key="7">
    <source>
        <dbReference type="EMBL" id="TKS55896.1"/>
    </source>
</evidence>
<dbReference type="Proteomes" id="UP000306552">
    <property type="component" value="Unassembled WGS sequence"/>
</dbReference>
<protein>
    <recommendedName>
        <fullName evidence="3 5">GTP cyclohydrolase 1 type 2 homolog</fullName>
    </recommendedName>
</protein>
<evidence type="ECO:0000256" key="6">
    <source>
        <dbReference type="PIRSR" id="PIRSR602678-1"/>
    </source>
</evidence>
<evidence type="ECO:0000256" key="1">
    <source>
        <dbReference type="ARBA" id="ARBA00006964"/>
    </source>
</evidence>
<dbReference type="NCBIfam" id="TIGR00486">
    <property type="entry name" value="YbgI_SA1388"/>
    <property type="match status" value="1"/>
</dbReference>
<dbReference type="Gene3D" id="3.40.1390.30">
    <property type="entry name" value="NIF3 (NGG1p interacting factor 3)-like"/>
    <property type="match status" value="1"/>
</dbReference>
<organism evidence="7 8">
    <name type="scientific">Mesohalobacter halotolerans</name>
    <dbReference type="NCBI Taxonomy" id="1883405"/>
    <lineage>
        <taxon>Bacteria</taxon>
        <taxon>Pseudomonadati</taxon>
        <taxon>Bacteroidota</taxon>
        <taxon>Flavobacteriia</taxon>
        <taxon>Flavobacteriales</taxon>
        <taxon>Flavobacteriaceae</taxon>
        <taxon>Mesohalobacter</taxon>
    </lineage>
</organism>
<keyword evidence="4 5" id="KW-0479">Metal-binding</keyword>
<dbReference type="EMBL" id="SWMU01000003">
    <property type="protein sequence ID" value="TKS55896.1"/>
    <property type="molecule type" value="Genomic_DNA"/>
</dbReference>
<comment type="subunit">
    <text evidence="2">Homohexamer.</text>
</comment>
<sequence length="364" mass="40753">MKIKELIYHLKNYAPLAYAEDFDNVGLIVGDENQSIKGALISLDTTEDVVQEAIEHNCNLIVSFHPIIFSGIKKLNPDNYVNRAVIKAIKNDISIYAIHTALDNAFHGVNRVICNKLGLKNTSILMPQAGTIKKLTTYVPKDNANQLREKLFKIGAGNIGNYSNCSFNLQGQGSFKGNEDSNPAVGQKGQTHLEDEIQINITYAKHIHNQVLTQLFKHHPYEEVAYEIETLENTNQHIGLGMLGQFEAPLNERDFLKLLKNKFKTPTIRHSAFLKKPIQKVAVLGGSGASAIAKAKASGADAFVSADFKYHDFFKAEQKILMVDIGHYESEQFTKELLYTFINENFTNFAIVLSNTNTNPVQYY</sequence>
<feature type="binding site" evidence="6">
    <location>
        <position position="65"/>
    </location>
    <ligand>
        <name>a divalent metal cation</name>
        <dbReference type="ChEBI" id="CHEBI:60240"/>
        <label>1</label>
    </ligand>
</feature>
<feature type="binding site" evidence="6">
    <location>
        <position position="327"/>
    </location>
    <ligand>
        <name>a divalent metal cation</name>
        <dbReference type="ChEBI" id="CHEBI:60240"/>
        <label>1</label>
    </ligand>
</feature>
<proteinExistence type="inferred from homology"/>
<dbReference type="AlphaFoldDB" id="A0A4U5TPJ3"/>
<comment type="similarity">
    <text evidence="1 5">Belongs to the GTP cyclohydrolase I type 2/NIF3 family.</text>
</comment>
<comment type="caution">
    <text evidence="7">The sequence shown here is derived from an EMBL/GenBank/DDBJ whole genome shotgun (WGS) entry which is preliminary data.</text>
</comment>
<dbReference type="Gene3D" id="3.30.70.120">
    <property type="match status" value="1"/>
</dbReference>
<name>A0A4U5TPJ3_9FLAO</name>
<accession>A0A4U5TPJ3</accession>
<dbReference type="Pfam" id="PF01784">
    <property type="entry name" value="DUF34_NIF3"/>
    <property type="match status" value="1"/>
</dbReference>
<dbReference type="PIRSF" id="PIRSF037489">
    <property type="entry name" value="UCP037489_NIF3_YqfO"/>
    <property type="match status" value="1"/>
</dbReference>
<dbReference type="InterPro" id="IPR017221">
    <property type="entry name" value="DUF34/NIF3_bac"/>
</dbReference>
<evidence type="ECO:0000313" key="8">
    <source>
        <dbReference type="Proteomes" id="UP000306552"/>
    </source>
</evidence>
<feature type="binding site" evidence="6">
    <location>
        <position position="331"/>
    </location>
    <ligand>
        <name>a divalent metal cation</name>
        <dbReference type="ChEBI" id="CHEBI:60240"/>
        <label>1</label>
    </ligand>
</feature>
<dbReference type="InterPro" id="IPR036069">
    <property type="entry name" value="DUF34/NIF3_sf"/>
</dbReference>
<dbReference type="PANTHER" id="PTHR13799">
    <property type="entry name" value="NGG1 INTERACTING FACTOR 3"/>
    <property type="match status" value="1"/>
</dbReference>
<dbReference type="FunFam" id="3.40.1390.30:FF:000001">
    <property type="entry name" value="GTP cyclohydrolase 1 type 2"/>
    <property type="match status" value="1"/>
</dbReference>
<dbReference type="RefSeq" id="WP_138932011.1">
    <property type="nucleotide sequence ID" value="NZ_SWMU01000003.1"/>
</dbReference>
<keyword evidence="8" id="KW-1185">Reference proteome</keyword>
<evidence type="ECO:0000256" key="2">
    <source>
        <dbReference type="ARBA" id="ARBA00011643"/>
    </source>
</evidence>
<dbReference type="InterPro" id="IPR015867">
    <property type="entry name" value="N-reg_PII/ATP_PRibTrfase_C"/>
</dbReference>
<feature type="binding site" evidence="6">
    <location>
        <position position="103"/>
    </location>
    <ligand>
        <name>a divalent metal cation</name>
        <dbReference type="ChEBI" id="CHEBI:60240"/>
        <label>1</label>
    </ligand>
</feature>
<evidence type="ECO:0000256" key="3">
    <source>
        <dbReference type="ARBA" id="ARBA00022112"/>
    </source>
</evidence>
<dbReference type="GO" id="GO:0046872">
    <property type="term" value="F:metal ion binding"/>
    <property type="evidence" value="ECO:0007669"/>
    <property type="project" value="UniProtKB-UniRule"/>
</dbReference>
<dbReference type="PANTHER" id="PTHR13799:SF14">
    <property type="entry name" value="GTP CYCLOHYDROLASE 1 TYPE 2 HOMOLOG"/>
    <property type="match status" value="1"/>
</dbReference>
<reference evidence="7 8" key="1">
    <citation type="submission" date="2019-04" db="EMBL/GenBank/DDBJ databases">
        <title>Psychroflexus halotolerans sp. nov., isolated from a marine solar saltern.</title>
        <authorList>
            <person name="Feng X."/>
        </authorList>
    </citation>
    <scope>NUCLEOTIDE SEQUENCE [LARGE SCALE GENOMIC DNA]</scope>
    <source>
        <strain evidence="7 8">WDS2C27</strain>
    </source>
</reference>
<dbReference type="InterPro" id="IPR002678">
    <property type="entry name" value="DUF34/NIF3"/>
</dbReference>
<dbReference type="SUPFAM" id="SSF102705">
    <property type="entry name" value="NIF3 (NGG1p interacting factor 3)-like"/>
    <property type="match status" value="1"/>
</dbReference>